<evidence type="ECO:0000256" key="1">
    <source>
        <dbReference type="SAM" id="Phobius"/>
    </source>
</evidence>
<keyword evidence="1" id="KW-1133">Transmembrane helix</keyword>
<keyword evidence="4" id="KW-1185">Reference proteome</keyword>
<reference evidence="3" key="2">
    <citation type="journal article" date="2023" name="Nat. Commun.">
        <title>Cultivation of marine bacteria of the SAR202 clade.</title>
        <authorList>
            <person name="Lim Y."/>
            <person name="Seo J.H."/>
            <person name="Giovannoni S.J."/>
            <person name="Kang I."/>
            <person name="Cho J.C."/>
        </authorList>
    </citation>
    <scope>NUCLEOTIDE SEQUENCE</scope>
    <source>
        <strain evidence="3">JH1073</strain>
    </source>
</reference>
<evidence type="ECO:0000313" key="4">
    <source>
        <dbReference type="Proteomes" id="UP001219901"/>
    </source>
</evidence>
<gene>
    <name evidence="2" type="ORF">GKO46_00415</name>
    <name evidence="3" type="ORF">GKO48_08805</name>
</gene>
<proteinExistence type="predicted"/>
<dbReference type="RefSeq" id="WP_342823694.1">
    <property type="nucleotide sequence ID" value="NZ_CP046146.1"/>
</dbReference>
<protein>
    <submittedName>
        <fullName evidence="3">DUF3179 domain-containing protein</fullName>
    </submittedName>
</protein>
<dbReference type="Proteomes" id="UP001321249">
    <property type="component" value="Unassembled WGS sequence"/>
</dbReference>
<evidence type="ECO:0000313" key="5">
    <source>
        <dbReference type="Proteomes" id="UP001321249"/>
    </source>
</evidence>
<accession>A0AAJ6CTK7</accession>
<sequence length="461" mass="50409">MDRFIRFESSAKIAGTNWKRLLGLLAVGMIATVVVACGGSGKNSELPTATNPPDETATVVAAPEPTATHAPTSTPVIEVEEVEEEETPETDFSDLFSDDAEKSRVATLQKIWGWKTNFEARTIPLTELSIVLPKDQITPVDQPSFVSVQDAPDYMEAREPVVALIVDGDARAYPLAILMWHEIVNDTVGGEPVTVTFCPLCNTGITFSRIVDGEELTFGTSGMLRNSDLVMWDRQTESYWQQITGEALAGDFAADKTVLTQLPSSIIAWETFVEAYPDGQLLERIVDDRGSAVRPYDSPPYAGYDDVDHHPFLFRGTVDGRLIATSRVLTIDGETPVAYPFDFLEETPVVNDSVNDEDIVAFFDNGTFSAFNDLSNDHQTSGSVAVFSRAVGDRVLTFETDGDGITDVETGSIWNLAGIAIDGELAGTQLEPVIHANHFWFAWAVFKPTTEIRDSISDLKP</sequence>
<name>A0AAJ6CTK7_9CHLR</name>
<feature type="transmembrane region" description="Helical" evidence="1">
    <location>
        <begin position="21"/>
        <end position="41"/>
    </location>
</feature>
<keyword evidence="1" id="KW-0812">Transmembrane</keyword>
<evidence type="ECO:0000313" key="2">
    <source>
        <dbReference type="EMBL" id="MDG0865537.1"/>
    </source>
</evidence>
<keyword evidence="1" id="KW-0472">Membrane</keyword>
<dbReference type="EMBL" id="WMBE01000001">
    <property type="protein sequence ID" value="MDG0865537.1"/>
    <property type="molecule type" value="Genomic_DNA"/>
</dbReference>
<reference evidence="4 5" key="1">
    <citation type="submission" date="2019-11" db="EMBL/GenBank/DDBJ databases">
        <authorList>
            <person name="Cho J.-C."/>
        </authorList>
    </citation>
    <scope>NUCLEOTIDE SEQUENCE [LARGE SCALE GENOMIC DNA]</scope>
    <source>
        <strain evidence="3 4">JH1073</strain>
        <strain evidence="2 5">JH702</strain>
    </source>
</reference>
<dbReference type="EMBL" id="CP046147">
    <property type="protein sequence ID" value="WFG39712.1"/>
    <property type="molecule type" value="Genomic_DNA"/>
</dbReference>
<dbReference type="AlphaFoldDB" id="A0AAJ6CTK7"/>
<reference evidence="4" key="3">
    <citation type="submission" date="2023-06" db="EMBL/GenBank/DDBJ databases">
        <title>Pangenomics reveal diversification of enzyme families and niche specialization in globally abundant SAR202 bacteria.</title>
        <authorList>
            <person name="Saw J.H.W."/>
        </authorList>
    </citation>
    <scope>NUCLEOTIDE SEQUENCE [LARGE SCALE GENOMIC DNA]</scope>
    <source>
        <strain evidence="4">JH1073</strain>
    </source>
</reference>
<evidence type="ECO:0000313" key="3">
    <source>
        <dbReference type="EMBL" id="WFG39712.1"/>
    </source>
</evidence>
<dbReference type="InterPro" id="IPR021516">
    <property type="entry name" value="DUF3179"/>
</dbReference>
<organism evidence="3 4">
    <name type="scientific">Candidatus Lucifugimonas marina</name>
    <dbReference type="NCBI Taxonomy" id="3038979"/>
    <lineage>
        <taxon>Bacteria</taxon>
        <taxon>Bacillati</taxon>
        <taxon>Chloroflexota</taxon>
        <taxon>Dehalococcoidia</taxon>
        <taxon>SAR202 cluster</taxon>
        <taxon>Candidatus Lucifugimonadales</taxon>
        <taxon>Candidatus Lucifugimonadaceae</taxon>
        <taxon>Candidatus Lucifugimonas</taxon>
    </lineage>
</organism>
<dbReference type="Proteomes" id="UP001219901">
    <property type="component" value="Chromosome"/>
</dbReference>
<dbReference type="Pfam" id="PF11376">
    <property type="entry name" value="DUF3179"/>
    <property type="match status" value="1"/>
</dbReference>